<reference evidence="2 3" key="1">
    <citation type="submission" date="2016-12" db="EMBL/GenBank/DDBJ databases">
        <authorList>
            <person name="Song W.-J."/>
            <person name="Kurnit D.M."/>
        </authorList>
    </citation>
    <scope>NUCLEOTIDE SEQUENCE [LARGE SCALE GENOMIC DNA]</scope>
    <source>
        <strain evidence="2 3">175</strain>
    </source>
</reference>
<feature type="region of interest" description="Disordered" evidence="1">
    <location>
        <begin position="1"/>
        <end position="47"/>
    </location>
</feature>
<name>A0A1Y6D6G7_9GAMM</name>
<keyword evidence="3" id="KW-1185">Reference proteome</keyword>
<evidence type="ECO:0000313" key="2">
    <source>
        <dbReference type="EMBL" id="SMF96132.1"/>
    </source>
</evidence>
<sequence length="122" mass="12799">MKPPKTPLPEEGIALPVPMGSLPPRAPPTPPETPVPAAPPVEIPGTLETRDIPALADPRPAPEGVNALVVTGVRVRAHRSHEHNGVRHPAGAEFVMCPEAAELSAARGDIEILSFNEEVQAP</sequence>
<dbReference type="EMBL" id="FXAM01000001">
    <property type="protein sequence ID" value="SMF96132.1"/>
    <property type="molecule type" value="Genomic_DNA"/>
</dbReference>
<evidence type="ECO:0000313" key="3">
    <source>
        <dbReference type="Proteomes" id="UP000192923"/>
    </source>
</evidence>
<accession>A0A1Y6D6G7</accession>
<feature type="compositionally biased region" description="Pro residues" evidence="1">
    <location>
        <begin position="24"/>
        <end position="42"/>
    </location>
</feature>
<dbReference type="RefSeq" id="WP_085214943.1">
    <property type="nucleotide sequence ID" value="NZ_FXAM01000001.1"/>
</dbReference>
<gene>
    <name evidence="2" type="ORF">SAMN02949497_3516</name>
</gene>
<dbReference type="AlphaFoldDB" id="A0A1Y6D6G7"/>
<protein>
    <submittedName>
        <fullName evidence="2">Uncharacterized protein</fullName>
    </submittedName>
</protein>
<proteinExistence type="predicted"/>
<organism evidence="2 3">
    <name type="scientific">Methylomagnum ishizawai</name>
    <dbReference type="NCBI Taxonomy" id="1760988"/>
    <lineage>
        <taxon>Bacteria</taxon>
        <taxon>Pseudomonadati</taxon>
        <taxon>Pseudomonadota</taxon>
        <taxon>Gammaproteobacteria</taxon>
        <taxon>Methylococcales</taxon>
        <taxon>Methylococcaceae</taxon>
        <taxon>Methylomagnum</taxon>
    </lineage>
</organism>
<dbReference type="Proteomes" id="UP000192923">
    <property type="component" value="Unassembled WGS sequence"/>
</dbReference>
<dbReference type="STRING" id="1760988.SAMN02949497_3516"/>
<evidence type="ECO:0000256" key="1">
    <source>
        <dbReference type="SAM" id="MobiDB-lite"/>
    </source>
</evidence>